<evidence type="ECO:0000313" key="1">
    <source>
        <dbReference type="EMBL" id="PYH45603.1"/>
    </source>
</evidence>
<protein>
    <submittedName>
        <fullName evidence="1">Uncharacterized protein</fullName>
    </submittedName>
</protein>
<proteinExistence type="predicted"/>
<dbReference type="AlphaFoldDB" id="A0A318ZMD6"/>
<name>A0A318ZMD6_9EURO</name>
<dbReference type="GeneID" id="37078611"/>
<dbReference type="Proteomes" id="UP000248349">
    <property type="component" value="Unassembled WGS sequence"/>
</dbReference>
<reference evidence="1 2" key="1">
    <citation type="submission" date="2016-12" db="EMBL/GenBank/DDBJ databases">
        <title>The genomes of Aspergillus section Nigri reveals drivers in fungal speciation.</title>
        <authorList>
            <consortium name="DOE Joint Genome Institute"/>
            <person name="Vesth T.C."/>
            <person name="Nybo J."/>
            <person name="Theobald S."/>
            <person name="Brandl J."/>
            <person name="Frisvad J.C."/>
            <person name="Nielsen K.F."/>
            <person name="Lyhne E.K."/>
            <person name="Kogle M.E."/>
            <person name="Kuo A."/>
            <person name="Riley R."/>
            <person name="Clum A."/>
            <person name="Nolan M."/>
            <person name="Lipzen A."/>
            <person name="Salamov A."/>
            <person name="Henrissat B."/>
            <person name="Wiebenga A."/>
            <person name="De Vries R.P."/>
            <person name="Grigoriev I.V."/>
            <person name="Mortensen U.H."/>
            <person name="Andersen M.R."/>
            <person name="Baker S.E."/>
        </authorList>
    </citation>
    <scope>NUCLEOTIDE SEQUENCE [LARGE SCALE GENOMIC DNA]</scope>
    <source>
        <strain evidence="1 2">JOP 1030-1</strain>
    </source>
</reference>
<dbReference type="RefSeq" id="XP_025431585.1">
    <property type="nucleotide sequence ID" value="XM_025577382.1"/>
</dbReference>
<accession>A0A318ZMD6</accession>
<sequence>MLNAQTLPFLVKVERELRTYLQSKIMHGIIRVVNRGSAAAPAATTAPAAAAANPAAAAPLSPRTATYARGNRVLQLTMTNIVAAGQLIL</sequence>
<organism evidence="1 2">
    <name type="scientific">Aspergillus saccharolyticus JOP 1030-1</name>
    <dbReference type="NCBI Taxonomy" id="1450539"/>
    <lineage>
        <taxon>Eukaryota</taxon>
        <taxon>Fungi</taxon>
        <taxon>Dikarya</taxon>
        <taxon>Ascomycota</taxon>
        <taxon>Pezizomycotina</taxon>
        <taxon>Eurotiomycetes</taxon>
        <taxon>Eurotiomycetidae</taxon>
        <taxon>Eurotiales</taxon>
        <taxon>Aspergillaceae</taxon>
        <taxon>Aspergillus</taxon>
        <taxon>Aspergillus subgen. Circumdati</taxon>
    </lineage>
</organism>
<gene>
    <name evidence="1" type="ORF">BP01DRAFT_382622</name>
</gene>
<keyword evidence="2" id="KW-1185">Reference proteome</keyword>
<evidence type="ECO:0000313" key="2">
    <source>
        <dbReference type="Proteomes" id="UP000248349"/>
    </source>
</evidence>
<dbReference type="EMBL" id="KZ821231">
    <property type="protein sequence ID" value="PYH45603.1"/>
    <property type="molecule type" value="Genomic_DNA"/>
</dbReference>